<keyword evidence="7" id="KW-1185">Reference proteome</keyword>
<reference evidence="6 7" key="1">
    <citation type="submission" date="2019-04" db="EMBL/GenBank/DDBJ databases">
        <authorList>
            <person name="Hwang J.C."/>
        </authorList>
    </citation>
    <scope>NUCLEOTIDE SEQUENCE [LARGE SCALE GENOMIC DNA]</scope>
    <source>
        <strain evidence="6 7">IMCC35002</strain>
    </source>
</reference>
<sequence length="395" mass="42290">MRAQVVNRQSLSGLAATLVGNGIGRFAYIALIPALIQQQWFSEAQASYLGVATLLGYIFGAPAANALVKYFERGNLVRWAMIACTLSYLCCAWQHGPLWWFYGWRTLAGVAGAMLMVLAPPMIVRLHQPQLKARVSGVVFAGIGMGAMLSGTLIPLLLLLSLPSAWLGMGAISLVATVLSWPMWRSDPNGSTMAATAGLRDLSQGQWVTLSLILFAYSFNAIGYLPHTLFWVDFVVRELQMSQFHGGFFWAMFGLGAAIGPLITGQLGDRLGVKRALVMAFTLKAFGVALPLISTSSGSLLLSSILVGAFTPGTVTLVSTYTLECVGLARHTKAWSMMTLAFALAQGVVGYVMAYWADGLSSYQPLFMVSAAALGLSIIAILATQTQPQPLAVNH</sequence>
<evidence type="ECO:0000313" key="6">
    <source>
        <dbReference type="EMBL" id="TKB54967.1"/>
    </source>
</evidence>
<feature type="transmembrane region" description="Helical" evidence="4">
    <location>
        <begin position="363"/>
        <end position="383"/>
    </location>
</feature>
<evidence type="ECO:0000313" key="7">
    <source>
        <dbReference type="Proteomes" id="UP000305675"/>
    </source>
</evidence>
<feature type="transmembrane region" description="Helical" evidence="4">
    <location>
        <begin position="48"/>
        <end position="68"/>
    </location>
</feature>
<dbReference type="Gene3D" id="1.20.1250.20">
    <property type="entry name" value="MFS general substrate transporter like domains"/>
    <property type="match status" value="2"/>
</dbReference>
<dbReference type="Pfam" id="PF06779">
    <property type="entry name" value="MFS_4"/>
    <property type="match status" value="1"/>
</dbReference>
<evidence type="ECO:0000259" key="5">
    <source>
        <dbReference type="PROSITE" id="PS50850"/>
    </source>
</evidence>
<feature type="transmembrane region" description="Helical" evidence="4">
    <location>
        <begin position="135"/>
        <end position="159"/>
    </location>
</feature>
<feature type="transmembrane region" description="Helical" evidence="4">
    <location>
        <begin position="12"/>
        <end position="36"/>
    </location>
</feature>
<protein>
    <submittedName>
        <fullName evidence="6">YbfB/YjiJ family MFS transporter</fullName>
    </submittedName>
</protein>
<feature type="transmembrane region" description="Helical" evidence="4">
    <location>
        <begin position="102"/>
        <end position="123"/>
    </location>
</feature>
<dbReference type="GO" id="GO:0005886">
    <property type="term" value="C:plasma membrane"/>
    <property type="evidence" value="ECO:0007669"/>
    <property type="project" value="TreeGrafter"/>
</dbReference>
<organism evidence="6 7">
    <name type="scientific">Ferrimonas aestuarii</name>
    <dbReference type="NCBI Taxonomy" id="2569539"/>
    <lineage>
        <taxon>Bacteria</taxon>
        <taxon>Pseudomonadati</taxon>
        <taxon>Pseudomonadota</taxon>
        <taxon>Gammaproteobacteria</taxon>
        <taxon>Alteromonadales</taxon>
        <taxon>Ferrimonadaceae</taxon>
        <taxon>Ferrimonas</taxon>
    </lineage>
</organism>
<dbReference type="GO" id="GO:0022857">
    <property type="term" value="F:transmembrane transporter activity"/>
    <property type="evidence" value="ECO:0007669"/>
    <property type="project" value="InterPro"/>
</dbReference>
<keyword evidence="3 4" id="KW-0472">Membrane</keyword>
<accession>A0A4U1BQB6</accession>
<feature type="transmembrane region" description="Helical" evidence="4">
    <location>
        <begin position="165"/>
        <end position="184"/>
    </location>
</feature>
<evidence type="ECO:0000256" key="1">
    <source>
        <dbReference type="ARBA" id="ARBA00022692"/>
    </source>
</evidence>
<feature type="transmembrane region" description="Helical" evidence="4">
    <location>
        <begin position="75"/>
        <end position="96"/>
    </location>
</feature>
<dbReference type="PROSITE" id="PS50850">
    <property type="entry name" value="MFS"/>
    <property type="match status" value="1"/>
</dbReference>
<dbReference type="RefSeq" id="WP_136863353.1">
    <property type="nucleotide sequence ID" value="NZ_SWCJ01000006.1"/>
</dbReference>
<feature type="transmembrane region" description="Helical" evidence="4">
    <location>
        <begin position="247"/>
        <end position="264"/>
    </location>
</feature>
<evidence type="ECO:0000256" key="3">
    <source>
        <dbReference type="ARBA" id="ARBA00023136"/>
    </source>
</evidence>
<dbReference type="InterPro" id="IPR010645">
    <property type="entry name" value="MFS_4"/>
</dbReference>
<evidence type="ECO:0000256" key="4">
    <source>
        <dbReference type="SAM" id="Phobius"/>
    </source>
</evidence>
<feature type="transmembrane region" description="Helical" evidence="4">
    <location>
        <begin position="276"/>
        <end position="294"/>
    </location>
</feature>
<dbReference type="PANTHER" id="PTHR23537">
    <property type="match status" value="1"/>
</dbReference>
<dbReference type="SUPFAM" id="SSF103473">
    <property type="entry name" value="MFS general substrate transporter"/>
    <property type="match status" value="1"/>
</dbReference>
<dbReference type="InterPro" id="IPR036259">
    <property type="entry name" value="MFS_trans_sf"/>
</dbReference>
<keyword evidence="2 4" id="KW-1133">Transmembrane helix</keyword>
<feature type="transmembrane region" description="Helical" evidence="4">
    <location>
        <begin position="335"/>
        <end position="357"/>
    </location>
</feature>
<gene>
    <name evidence="6" type="ORF">FCL42_10385</name>
</gene>
<feature type="domain" description="Major facilitator superfamily (MFS) profile" evidence="5">
    <location>
        <begin position="204"/>
        <end position="395"/>
    </location>
</feature>
<keyword evidence="1 4" id="KW-0812">Transmembrane</keyword>
<comment type="caution">
    <text evidence="6">The sequence shown here is derived from an EMBL/GenBank/DDBJ whole genome shotgun (WGS) entry which is preliminary data.</text>
</comment>
<feature type="transmembrane region" description="Helical" evidence="4">
    <location>
        <begin position="205"/>
        <end position="227"/>
    </location>
</feature>
<evidence type="ECO:0000256" key="2">
    <source>
        <dbReference type="ARBA" id="ARBA00022989"/>
    </source>
</evidence>
<dbReference type="OrthoDB" id="9797953at2"/>
<feature type="transmembrane region" description="Helical" evidence="4">
    <location>
        <begin position="300"/>
        <end position="323"/>
    </location>
</feature>
<dbReference type="AlphaFoldDB" id="A0A4U1BQB6"/>
<dbReference type="EMBL" id="SWCJ01000006">
    <property type="protein sequence ID" value="TKB54967.1"/>
    <property type="molecule type" value="Genomic_DNA"/>
</dbReference>
<name>A0A4U1BQB6_9GAMM</name>
<proteinExistence type="predicted"/>
<dbReference type="Proteomes" id="UP000305675">
    <property type="component" value="Unassembled WGS sequence"/>
</dbReference>
<dbReference type="PANTHER" id="PTHR23537:SF1">
    <property type="entry name" value="SUGAR TRANSPORTER"/>
    <property type="match status" value="1"/>
</dbReference>
<dbReference type="InterPro" id="IPR020846">
    <property type="entry name" value="MFS_dom"/>
</dbReference>